<keyword evidence="14" id="KW-1185">Reference proteome</keyword>
<feature type="non-terminal residue" evidence="13">
    <location>
        <position position="49"/>
    </location>
</feature>
<dbReference type="AlphaFoldDB" id="A0A398D4K6"/>
<gene>
    <name evidence="13" type="ORF">SMC6_02055</name>
</gene>
<evidence type="ECO:0000256" key="1">
    <source>
        <dbReference type="ARBA" id="ARBA00004997"/>
    </source>
</evidence>
<comment type="similarity">
    <text evidence="2">Belongs to the pyruvate kinase family.</text>
</comment>
<evidence type="ECO:0000256" key="6">
    <source>
        <dbReference type="ARBA" id="ARBA00022741"/>
    </source>
</evidence>
<evidence type="ECO:0000256" key="3">
    <source>
        <dbReference type="ARBA" id="ARBA00012142"/>
    </source>
</evidence>
<feature type="domain" description="Pyruvate kinase barrel" evidence="12">
    <location>
        <begin position="12"/>
        <end position="49"/>
    </location>
</feature>
<evidence type="ECO:0000256" key="10">
    <source>
        <dbReference type="ARBA" id="ARBA00023152"/>
    </source>
</evidence>
<evidence type="ECO:0000256" key="11">
    <source>
        <dbReference type="ARBA" id="ARBA00023317"/>
    </source>
</evidence>
<dbReference type="GO" id="GO:0016301">
    <property type="term" value="F:kinase activity"/>
    <property type="evidence" value="ECO:0007669"/>
    <property type="project" value="UniProtKB-KW"/>
</dbReference>
<evidence type="ECO:0000256" key="7">
    <source>
        <dbReference type="ARBA" id="ARBA00022777"/>
    </source>
</evidence>
<evidence type="ECO:0000313" key="14">
    <source>
        <dbReference type="Proteomes" id="UP000266260"/>
    </source>
</evidence>
<dbReference type="Gene3D" id="3.20.20.60">
    <property type="entry name" value="Phosphoenolpyruvate-binding domains"/>
    <property type="match status" value="1"/>
</dbReference>
<dbReference type="InterPro" id="IPR015813">
    <property type="entry name" value="Pyrv/PenolPyrv_kinase-like_dom"/>
</dbReference>
<accession>A0A398D4K6</accession>
<keyword evidence="4" id="KW-0808">Transferase</keyword>
<dbReference type="Proteomes" id="UP000266260">
    <property type="component" value="Unassembled WGS sequence"/>
</dbReference>
<proteinExistence type="inferred from homology"/>
<dbReference type="GO" id="GO:0004743">
    <property type="term" value="F:pyruvate kinase activity"/>
    <property type="evidence" value="ECO:0007669"/>
    <property type="project" value="UniProtKB-EC"/>
</dbReference>
<protein>
    <recommendedName>
        <fullName evidence="3">pyruvate kinase</fullName>
        <ecNumber evidence="3">2.7.1.40</ecNumber>
    </recommendedName>
</protein>
<reference evidence="13 14" key="1">
    <citation type="submission" date="2018-09" db="EMBL/GenBank/DDBJ databases">
        <title>Discovery and Ecogenomic Context for Candidatus Cryosericales, a Global Caldiserica Order Active in Thawing Permafrost.</title>
        <authorList>
            <person name="Martinez M.A."/>
            <person name="Woodcroft B.J."/>
            <person name="Ignacio Espinoza J.C."/>
            <person name="Zayed A."/>
            <person name="Singleton C.M."/>
            <person name="Boyd J."/>
            <person name="Li Y.-F."/>
            <person name="Purvine S."/>
            <person name="Maughan H."/>
            <person name="Hodgkins S.B."/>
            <person name="Anderson D."/>
            <person name="Sederholm M."/>
            <person name="Temperton B."/>
            <person name="Saleska S.R."/>
            <person name="Tyson G.W."/>
            <person name="Rich V.I."/>
        </authorList>
    </citation>
    <scope>NUCLEOTIDE SEQUENCE [LARGE SCALE GENOMIC DNA]</scope>
    <source>
        <strain evidence="13 14">SMC6</strain>
    </source>
</reference>
<dbReference type="SUPFAM" id="SSF51621">
    <property type="entry name" value="Phosphoenolpyruvate/pyruvate domain"/>
    <property type="match status" value="1"/>
</dbReference>
<keyword evidence="7" id="KW-0418">Kinase</keyword>
<dbReference type="InterPro" id="IPR015793">
    <property type="entry name" value="Pyrv_Knase_brl"/>
</dbReference>
<dbReference type="EMBL" id="QXIT01000039">
    <property type="protein sequence ID" value="RIE09885.1"/>
    <property type="molecule type" value="Genomic_DNA"/>
</dbReference>
<name>A0A398D4K6_9BACT</name>
<dbReference type="GO" id="GO:0030955">
    <property type="term" value="F:potassium ion binding"/>
    <property type="evidence" value="ECO:0007669"/>
    <property type="project" value="InterPro"/>
</dbReference>
<evidence type="ECO:0000256" key="5">
    <source>
        <dbReference type="ARBA" id="ARBA00022723"/>
    </source>
</evidence>
<dbReference type="GO" id="GO:0000287">
    <property type="term" value="F:magnesium ion binding"/>
    <property type="evidence" value="ECO:0007669"/>
    <property type="project" value="InterPro"/>
</dbReference>
<comment type="pathway">
    <text evidence="1">Carbohydrate degradation; glycolysis; pyruvate from D-glyceraldehyde 3-phosphate: step 5/5.</text>
</comment>
<evidence type="ECO:0000256" key="8">
    <source>
        <dbReference type="ARBA" id="ARBA00022840"/>
    </source>
</evidence>
<dbReference type="InterPro" id="IPR040442">
    <property type="entry name" value="Pyrv_kinase-like_dom_sf"/>
</dbReference>
<keyword evidence="5" id="KW-0479">Metal-binding</keyword>
<keyword evidence="11" id="KW-0670">Pyruvate</keyword>
<evidence type="ECO:0000256" key="9">
    <source>
        <dbReference type="ARBA" id="ARBA00022842"/>
    </source>
</evidence>
<keyword evidence="6" id="KW-0547">Nucleotide-binding</keyword>
<sequence length="49" mass="5464">MEEYMPDNTNVKRTKIVATLGPATNSEEMIQALAEHGVDVFRINFSHGT</sequence>
<evidence type="ECO:0000256" key="4">
    <source>
        <dbReference type="ARBA" id="ARBA00022679"/>
    </source>
</evidence>
<dbReference type="InterPro" id="IPR001697">
    <property type="entry name" value="Pyr_Knase"/>
</dbReference>
<evidence type="ECO:0000256" key="2">
    <source>
        <dbReference type="ARBA" id="ARBA00008663"/>
    </source>
</evidence>
<evidence type="ECO:0000313" key="13">
    <source>
        <dbReference type="EMBL" id="RIE09885.1"/>
    </source>
</evidence>
<dbReference type="PANTHER" id="PTHR11817">
    <property type="entry name" value="PYRUVATE KINASE"/>
    <property type="match status" value="1"/>
</dbReference>
<dbReference type="GO" id="GO:0005524">
    <property type="term" value="F:ATP binding"/>
    <property type="evidence" value="ECO:0007669"/>
    <property type="project" value="UniProtKB-KW"/>
</dbReference>
<organism evidence="13 14">
    <name type="scientific">Candidatus Cryosericum odellii</name>
    <dbReference type="NCBI Taxonomy" id="2290917"/>
    <lineage>
        <taxon>Bacteria</taxon>
        <taxon>Pseudomonadati</taxon>
        <taxon>Caldisericota/Cryosericota group</taxon>
        <taxon>Candidatus Cryosericota</taxon>
        <taxon>Candidatus Cryosericia</taxon>
        <taxon>Candidatus Cryosericales</taxon>
        <taxon>Candidatus Cryosericaceae</taxon>
        <taxon>Candidatus Cryosericum</taxon>
    </lineage>
</organism>
<dbReference type="EC" id="2.7.1.40" evidence="3"/>
<keyword evidence="8" id="KW-0067">ATP-binding</keyword>
<comment type="caution">
    <text evidence="13">The sequence shown here is derived from an EMBL/GenBank/DDBJ whole genome shotgun (WGS) entry which is preliminary data.</text>
</comment>
<keyword evidence="9" id="KW-0460">Magnesium</keyword>
<evidence type="ECO:0000259" key="12">
    <source>
        <dbReference type="Pfam" id="PF00224"/>
    </source>
</evidence>
<keyword evidence="10" id="KW-0324">Glycolysis</keyword>
<dbReference type="Pfam" id="PF00224">
    <property type="entry name" value="PK"/>
    <property type="match status" value="1"/>
</dbReference>